<dbReference type="EMBL" id="CAACVG010007681">
    <property type="protein sequence ID" value="VEN46595.1"/>
    <property type="molecule type" value="Genomic_DNA"/>
</dbReference>
<keyword evidence="3" id="KW-1185">Reference proteome</keyword>
<dbReference type="OrthoDB" id="7375156at2759"/>
<sequence length="70" mass="7902">MQWPGFALKTSVVIWLAVLGLNGANAEGNVGCLYSERICLENEWCYDDLAFGRCLRPMGDVDEEDLIRYT</sequence>
<feature type="signal peptide" evidence="1">
    <location>
        <begin position="1"/>
        <end position="26"/>
    </location>
</feature>
<reference evidence="2 3" key="1">
    <citation type="submission" date="2019-01" db="EMBL/GenBank/DDBJ databases">
        <authorList>
            <person name="Sayadi A."/>
        </authorList>
    </citation>
    <scope>NUCLEOTIDE SEQUENCE [LARGE SCALE GENOMIC DNA]</scope>
</reference>
<name>A0A653CF85_CALMS</name>
<keyword evidence="1" id="KW-0732">Signal</keyword>
<gene>
    <name evidence="2" type="ORF">CALMAC_LOCUS8632</name>
</gene>
<evidence type="ECO:0000256" key="1">
    <source>
        <dbReference type="SAM" id="SignalP"/>
    </source>
</evidence>
<dbReference type="Proteomes" id="UP000410492">
    <property type="component" value="Unassembled WGS sequence"/>
</dbReference>
<evidence type="ECO:0008006" key="4">
    <source>
        <dbReference type="Google" id="ProtNLM"/>
    </source>
</evidence>
<proteinExistence type="predicted"/>
<evidence type="ECO:0000313" key="2">
    <source>
        <dbReference type="EMBL" id="VEN46595.1"/>
    </source>
</evidence>
<evidence type="ECO:0000313" key="3">
    <source>
        <dbReference type="Proteomes" id="UP000410492"/>
    </source>
</evidence>
<protein>
    <recommendedName>
        <fullName evidence="4">P-type domain-containing protein</fullName>
    </recommendedName>
</protein>
<feature type="chain" id="PRO_5025015611" description="P-type domain-containing protein" evidence="1">
    <location>
        <begin position="27"/>
        <end position="70"/>
    </location>
</feature>
<accession>A0A653CF85</accession>
<organism evidence="2 3">
    <name type="scientific">Callosobruchus maculatus</name>
    <name type="common">Southern cowpea weevil</name>
    <name type="synonym">Pulse bruchid</name>
    <dbReference type="NCBI Taxonomy" id="64391"/>
    <lineage>
        <taxon>Eukaryota</taxon>
        <taxon>Metazoa</taxon>
        <taxon>Ecdysozoa</taxon>
        <taxon>Arthropoda</taxon>
        <taxon>Hexapoda</taxon>
        <taxon>Insecta</taxon>
        <taxon>Pterygota</taxon>
        <taxon>Neoptera</taxon>
        <taxon>Endopterygota</taxon>
        <taxon>Coleoptera</taxon>
        <taxon>Polyphaga</taxon>
        <taxon>Cucujiformia</taxon>
        <taxon>Chrysomeloidea</taxon>
        <taxon>Chrysomelidae</taxon>
        <taxon>Bruchinae</taxon>
        <taxon>Bruchini</taxon>
        <taxon>Callosobruchus</taxon>
    </lineage>
</organism>
<dbReference type="AlphaFoldDB" id="A0A653CF85"/>